<accession>A0A975U266</accession>
<feature type="signal peptide" evidence="1">
    <location>
        <begin position="1"/>
        <end position="24"/>
    </location>
</feature>
<dbReference type="NCBIfam" id="TIGR02122">
    <property type="entry name" value="TRAP_TAXI"/>
    <property type="match status" value="1"/>
</dbReference>
<protein>
    <submittedName>
        <fullName evidence="2">TAXI family TRAP transporter solute-binding subunit</fullName>
    </submittedName>
</protein>
<dbReference type="Proteomes" id="UP000694001">
    <property type="component" value="Chromosome"/>
</dbReference>
<dbReference type="PANTHER" id="PTHR42941:SF1">
    <property type="entry name" value="SLL1037 PROTEIN"/>
    <property type="match status" value="1"/>
</dbReference>
<gene>
    <name evidence="2" type="ORF">KO353_15235</name>
</gene>
<dbReference type="KEGG" id="elio:KO353_15235"/>
<dbReference type="AlphaFoldDB" id="A0A975U266"/>
<dbReference type="CDD" id="cd13520">
    <property type="entry name" value="PBP2_TAXI_TRAP"/>
    <property type="match status" value="1"/>
</dbReference>
<sequence length="313" mass="33690">MRTGIRHAALAAAIAALPLATAEAQTLRFMTGPQGGVWVPLGGALKNIWEQNIPGIAIQTLPGAGVANVRGIDEGRAELAFGNSITTVDGLNGAEPFPRKVTKVCNLGNLYPQYFQVVTLADANIRRIEDLRGKSIAVQPRGNTAEVITRHILQAAGMSYSDVRVNFQASYTDAVGLMKDGHAVAFTLGTTIPASSVMDLASARAIRFVDLTPYAEAMKRINAGYNLGPIPANTYPQQTEPVPKIVYSAHLMAACDQPEERIYRMVELLFANLSVLTPINRALERLTPDAAAQDIGVPMHPGAARFYRERARS</sequence>
<name>A0A975U266_9PROT</name>
<dbReference type="Pfam" id="PF16868">
    <property type="entry name" value="NMT1_3"/>
    <property type="match status" value="1"/>
</dbReference>
<reference evidence="2" key="1">
    <citation type="submission" date="2021-06" db="EMBL/GenBank/DDBJ databases">
        <title>Elioraea tepida, sp. nov., a moderately thermophilic aerobic anoxygenic phototrophic bacterium isolated from an alkaline siliceous hot spring mat community in Yellowstone National Park, WY, USA.</title>
        <authorList>
            <person name="Saini M.K."/>
            <person name="Yoshida S."/>
            <person name="Sebastian A."/>
            <person name="Hirose S."/>
            <person name="Hara E."/>
            <person name="Tamaki H."/>
            <person name="Soulier N.T."/>
            <person name="Albert I."/>
            <person name="Hanada S."/>
            <person name="Bryant D.A."/>
            <person name="Tank M."/>
        </authorList>
    </citation>
    <scope>NUCLEOTIDE SEQUENCE</scope>
    <source>
        <strain evidence="2">MS-P2</strain>
    </source>
</reference>
<dbReference type="RefSeq" id="WP_218285624.1">
    <property type="nucleotide sequence ID" value="NZ_CP076448.1"/>
</dbReference>
<dbReference type="EMBL" id="CP076448">
    <property type="protein sequence ID" value="QXM24567.1"/>
    <property type="molecule type" value="Genomic_DNA"/>
</dbReference>
<evidence type="ECO:0000313" key="2">
    <source>
        <dbReference type="EMBL" id="QXM24567.1"/>
    </source>
</evidence>
<dbReference type="PANTHER" id="PTHR42941">
    <property type="entry name" value="SLL1037 PROTEIN"/>
    <property type="match status" value="1"/>
</dbReference>
<keyword evidence="1" id="KW-0732">Signal</keyword>
<evidence type="ECO:0000313" key="3">
    <source>
        <dbReference type="Proteomes" id="UP000694001"/>
    </source>
</evidence>
<feature type="chain" id="PRO_5037080307" evidence="1">
    <location>
        <begin position="25"/>
        <end position="313"/>
    </location>
</feature>
<proteinExistence type="predicted"/>
<organism evidence="2 3">
    <name type="scientific">Elioraea tepida</name>
    <dbReference type="NCBI Taxonomy" id="2843330"/>
    <lineage>
        <taxon>Bacteria</taxon>
        <taxon>Pseudomonadati</taxon>
        <taxon>Pseudomonadota</taxon>
        <taxon>Alphaproteobacteria</taxon>
        <taxon>Acetobacterales</taxon>
        <taxon>Elioraeaceae</taxon>
        <taxon>Elioraea</taxon>
    </lineage>
</organism>
<dbReference type="InterPro" id="IPR011852">
    <property type="entry name" value="TRAP_TAXI"/>
</dbReference>
<evidence type="ECO:0000256" key="1">
    <source>
        <dbReference type="SAM" id="SignalP"/>
    </source>
</evidence>
<keyword evidence="3" id="KW-1185">Reference proteome</keyword>